<accession>A0AAD9IGA1</accession>
<evidence type="ECO:0000313" key="2">
    <source>
        <dbReference type="EMBL" id="KAK2077066.1"/>
    </source>
</evidence>
<protein>
    <recommendedName>
        <fullName evidence="1">Nucleotide-diphospho-sugar transferase domain-containing protein</fullName>
    </recommendedName>
</protein>
<evidence type="ECO:0000259" key="1">
    <source>
        <dbReference type="Pfam" id="PF03407"/>
    </source>
</evidence>
<reference evidence="2" key="1">
    <citation type="submission" date="2021-01" db="EMBL/GenBank/DDBJ databases">
        <authorList>
            <person name="Eckstrom K.M.E."/>
        </authorList>
    </citation>
    <scope>NUCLEOTIDE SEQUENCE</scope>
    <source>
        <strain evidence="2">UVCC 0001</strain>
    </source>
</reference>
<dbReference type="AlphaFoldDB" id="A0AAD9IGA1"/>
<dbReference type="PANTHER" id="PTHR46936:SF1">
    <property type="entry name" value="ARABINOSYLTRANSFERASE XEG113"/>
    <property type="match status" value="1"/>
</dbReference>
<keyword evidence="3" id="KW-1185">Reference proteome</keyword>
<organism evidence="2 3">
    <name type="scientific">Prototheca wickerhamii</name>
    <dbReference type="NCBI Taxonomy" id="3111"/>
    <lineage>
        <taxon>Eukaryota</taxon>
        <taxon>Viridiplantae</taxon>
        <taxon>Chlorophyta</taxon>
        <taxon>core chlorophytes</taxon>
        <taxon>Trebouxiophyceae</taxon>
        <taxon>Chlorellales</taxon>
        <taxon>Chlorellaceae</taxon>
        <taxon>Prototheca</taxon>
    </lineage>
</organism>
<dbReference type="GO" id="GO:0052636">
    <property type="term" value="F:arabinosyltransferase activity"/>
    <property type="evidence" value="ECO:0007669"/>
    <property type="project" value="TreeGrafter"/>
</dbReference>
<dbReference type="InterPro" id="IPR005069">
    <property type="entry name" value="Nucl-diP-sugar_transferase"/>
</dbReference>
<dbReference type="EMBL" id="JASFZW010000007">
    <property type="protein sequence ID" value="KAK2077066.1"/>
    <property type="molecule type" value="Genomic_DNA"/>
</dbReference>
<feature type="domain" description="Nucleotide-diphospho-sugar transferase" evidence="1">
    <location>
        <begin position="19"/>
        <end position="244"/>
    </location>
</feature>
<dbReference type="GO" id="GO:0005794">
    <property type="term" value="C:Golgi apparatus"/>
    <property type="evidence" value="ECO:0007669"/>
    <property type="project" value="TreeGrafter"/>
</dbReference>
<name>A0AAD9IGA1_PROWI</name>
<evidence type="ECO:0000313" key="3">
    <source>
        <dbReference type="Proteomes" id="UP001255856"/>
    </source>
</evidence>
<dbReference type="PANTHER" id="PTHR46936">
    <property type="entry name" value="ARABINOSYLTRANSFERASE XEG113"/>
    <property type="match status" value="1"/>
</dbReference>
<dbReference type="GO" id="GO:0052325">
    <property type="term" value="P:cell wall pectin biosynthetic process"/>
    <property type="evidence" value="ECO:0007669"/>
    <property type="project" value="TreeGrafter"/>
</dbReference>
<dbReference type="InterPro" id="IPR053250">
    <property type="entry name" value="Glycosyltransferase_77"/>
</dbReference>
<gene>
    <name evidence="2" type="ORF">QBZ16_004699</name>
</gene>
<proteinExistence type="predicted"/>
<sequence length="537" mass="61155">MCRELLENMIATLKATGCKSLVVGAVDEPLFEWLRSKDVAAFHVDLGRDQEDSDPSKDLAWRGRTYKKLMKAKVHSILAITRLGYSVMWTDSDVAWLRNPIPMFAKYPEYDFLGSTDHFYGTAGDGELEQAPSFSQWPNTGIALYRPTAEPVLLAWLACVAVGDQSDQPCLTDLLATERKSAGDANGTMALAYYDSVTMGTLPVNYFVGGQMWLERAPQRAGASNFYARHSTWQRCPEAKMHRLREDGFWLLDGPGWYDHPVGYISYEPRFSQELLDAVATHVDNQTAEWLEDRKRRFGDTYRDARIEDRMPHLNLVNDQLRQLRSQIVLAAELGNAAVILPQFMCGQDKYTFELDGRIPGSKLPLPYFCPSDMIIQMQTMHKENPNGFREHSFLWRPEAAAINATRLDVYICQEDDVSGECRTGDESVPLEDLQILKIKPRRSLAQLRTLFSQAWQKHKLIHFVGDMAELMVLAPEEVTTHSKGLQKYMNGVCCVKEEPNSIKYDLFWDVPGHLTFNDRVVNDTWKPVVEGYWGCD</sequence>
<dbReference type="Pfam" id="PF03407">
    <property type="entry name" value="Nucleotid_trans"/>
    <property type="match status" value="1"/>
</dbReference>
<comment type="caution">
    <text evidence="2">The sequence shown here is derived from an EMBL/GenBank/DDBJ whole genome shotgun (WGS) entry which is preliminary data.</text>
</comment>
<dbReference type="Proteomes" id="UP001255856">
    <property type="component" value="Unassembled WGS sequence"/>
</dbReference>